<sequence length="101" mass="11432">MARRLPVDHYVVSIAATSQGFNEWRANIVFHTTEQGTIADVRFVDDPSSPDLLPEDIQETGPSLSYLPYSSFYDVLRAVRTDDLSIVLYDDDDRLLIDPGR</sequence>
<gene>
    <name evidence="1" type="ORF">WCD74_29750</name>
</gene>
<organism evidence="1 2">
    <name type="scientific">Actinomycetospora aurantiaca</name>
    <dbReference type="NCBI Taxonomy" id="3129233"/>
    <lineage>
        <taxon>Bacteria</taxon>
        <taxon>Bacillati</taxon>
        <taxon>Actinomycetota</taxon>
        <taxon>Actinomycetes</taxon>
        <taxon>Pseudonocardiales</taxon>
        <taxon>Pseudonocardiaceae</taxon>
        <taxon>Actinomycetospora</taxon>
    </lineage>
</organism>
<comment type="caution">
    <text evidence="1">The sequence shown here is derived from an EMBL/GenBank/DDBJ whole genome shotgun (WGS) entry which is preliminary data.</text>
</comment>
<evidence type="ECO:0000313" key="1">
    <source>
        <dbReference type="EMBL" id="MEJ2871976.1"/>
    </source>
</evidence>
<dbReference type="EMBL" id="JBBEGN010000036">
    <property type="protein sequence ID" value="MEJ2871976.1"/>
    <property type="molecule type" value="Genomic_DNA"/>
</dbReference>
<dbReference type="Proteomes" id="UP001385809">
    <property type="component" value="Unassembled WGS sequence"/>
</dbReference>
<protein>
    <submittedName>
        <fullName evidence="1">Uncharacterized protein</fullName>
    </submittedName>
</protein>
<evidence type="ECO:0000313" key="2">
    <source>
        <dbReference type="Proteomes" id="UP001385809"/>
    </source>
</evidence>
<keyword evidence="2" id="KW-1185">Reference proteome</keyword>
<accession>A0ABU8MXG6</accession>
<proteinExistence type="predicted"/>
<reference evidence="1 2" key="1">
    <citation type="submission" date="2024-03" db="EMBL/GenBank/DDBJ databases">
        <title>Actinomycetospora sp. OC33-EN08, a novel actinomycete isolated from wild orchid (Aerides multiflora).</title>
        <authorList>
            <person name="Suriyachadkun C."/>
        </authorList>
    </citation>
    <scope>NUCLEOTIDE SEQUENCE [LARGE SCALE GENOMIC DNA]</scope>
    <source>
        <strain evidence="1 2">OC33-EN08</strain>
    </source>
</reference>
<name>A0ABU8MXG6_9PSEU</name>
<dbReference type="RefSeq" id="WP_337698556.1">
    <property type="nucleotide sequence ID" value="NZ_JBBEGN010000036.1"/>
</dbReference>